<protein>
    <submittedName>
        <fullName evidence="1">Uncharacterized protein</fullName>
    </submittedName>
</protein>
<dbReference type="RefSeq" id="WP_008144421.1">
    <property type="nucleotide sequence ID" value="NZ_CABJGD010000007.1"/>
</dbReference>
<comment type="caution">
    <text evidence="1">The sequence shown here is derived from an EMBL/GenBank/DDBJ whole genome shotgun (WGS) entry which is preliminary data.</text>
</comment>
<name>A0A413T2E6_9BACT</name>
<proteinExistence type="predicted"/>
<dbReference type="Proteomes" id="UP000283855">
    <property type="component" value="Unassembled WGS sequence"/>
</dbReference>
<gene>
    <name evidence="1" type="ORF">DW921_05075</name>
</gene>
<dbReference type="AlphaFoldDB" id="A0A413T2E6"/>
<evidence type="ECO:0000313" key="1">
    <source>
        <dbReference type="EMBL" id="RHA77254.1"/>
    </source>
</evidence>
<reference evidence="1 2" key="1">
    <citation type="submission" date="2018-08" db="EMBL/GenBank/DDBJ databases">
        <title>A genome reference for cultivated species of the human gut microbiota.</title>
        <authorList>
            <person name="Zou Y."/>
            <person name="Xue W."/>
            <person name="Luo G."/>
        </authorList>
    </citation>
    <scope>NUCLEOTIDE SEQUENCE [LARGE SCALE GENOMIC DNA]</scope>
    <source>
        <strain evidence="1 2">AM42-38</strain>
    </source>
</reference>
<dbReference type="EMBL" id="QSFT01000007">
    <property type="protein sequence ID" value="RHA77254.1"/>
    <property type="molecule type" value="Genomic_DNA"/>
</dbReference>
<dbReference type="GeneID" id="78403677"/>
<organism evidence="1 2">
    <name type="scientific">Phocaeicola coprophilus</name>
    <dbReference type="NCBI Taxonomy" id="387090"/>
    <lineage>
        <taxon>Bacteria</taxon>
        <taxon>Pseudomonadati</taxon>
        <taxon>Bacteroidota</taxon>
        <taxon>Bacteroidia</taxon>
        <taxon>Bacteroidales</taxon>
        <taxon>Bacteroidaceae</taxon>
        <taxon>Phocaeicola</taxon>
    </lineage>
</organism>
<evidence type="ECO:0000313" key="2">
    <source>
        <dbReference type="Proteomes" id="UP000283855"/>
    </source>
</evidence>
<sequence length="320" mass="36625">MKLIHLISAFCFCCCALTALAQKSTSTLPFRFATKAEAQMLITDIDEYTNRWNQFDICARLQKPDGRKSELLRLGMNETRNWSDQEKEMITKVMNGLSEKLRKQKVSLQYPSEIILLKTSMKEEGNIPAYTRKNWIAVGEKALEKASAEELERLMANEVFHILSRNNPEFRKAMYAVIGFKVAQHEILLPIDVQEKRISNPDFYTYDSYAPFTINGEKEECTMIIYTDRNYEGGELSQYLKVGLVPLDEALIPKQKDGKAIIYSIDQAEDFHTLVGQNTPYTTNPEEIMAENFALAITGKKNVPNPELLQKTMEALKNLK</sequence>
<accession>A0A413T2E6</accession>